<dbReference type="GO" id="GO:0003676">
    <property type="term" value="F:nucleic acid binding"/>
    <property type="evidence" value="ECO:0007669"/>
    <property type="project" value="InterPro"/>
</dbReference>
<evidence type="ECO:0000313" key="4">
    <source>
        <dbReference type="WBParaSite" id="SVE_0737600.1"/>
    </source>
</evidence>
<feature type="domain" description="Integrase catalytic" evidence="2">
    <location>
        <begin position="1"/>
        <end position="81"/>
    </location>
</feature>
<sequence length="88" mass="10450">MKRLCKEFHIENLTSETHRPKGRGAVERKNRQIRETVEKLELARKKRWPLLINENFHALNRTPNIENVTFSPPIEARDEDYGRPQTPC</sequence>
<dbReference type="InterPro" id="IPR012337">
    <property type="entry name" value="RNaseH-like_sf"/>
</dbReference>
<proteinExistence type="predicted"/>
<dbReference type="InterPro" id="IPR036397">
    <property type="entry name" value="RNaseH_sf"/>
</dbReference>
<dbReference type="InterPro" id="IPR001584">
    <property type="entry name" value="Integrase_cat-core"/>
</dbReference>
<protein>
    <submittedName>
        <fullName evidence="4">Integrase catalytic domain-containing protein</fullName>
    </submittedName>
</protein>
<dbReference type="SUPFAM" id="SSF53098">
    <property type="entry name" value="Ribonuclease H-like"/>
    <property type="match status" value="1"/>
</dbReference>
<evidence type="ECO:0000256" key="1">
    <source>
        <dbReference type="SAM" id="MobiDB-lite"/>
    </source>
</evidence>
<evidence type="ECO:0000259" key="2">
    <source>
        <dbReference type="PROSITE" id="PS50994"/>
    </source>
</evidence>
<dbReference type="WBParaSite" id="SVE_0737600.1">
    <property type="protein sequence ID" value="SVE_0737600.1"/>
    <property type="gene ID" value="SVE_0737600"/>
</dbReference>
<dbReference type="AlphaFoldDB" id="A0A0K0FET9"/>
<dbReference type="PROSITE" id="PS50994">
    <property type="entry name" value="INTEGRASE"/>
    <property type="match status" value="1"/>
</dbReference>
<reference evidence="4" key="2">
    <citation type="submission" date="2015-08" db="UniProtKB">
        <authorList>
            <consortium name="WormBaseParasite"/>
        </authorList>
    </citation>
    <scope>IDENTIFICATION</scope>
</reference>
<dbReference type="Proteomes" id="UP000035680">
    <property type="component" value="Unassembled WGS sequence"/>
</dbReference>
<dbReference type="GO" id="GO:0015074">
    <property type="term" value="P:DNA integration"/>
    <property type="evidence" value="ECO:0007669"/>
    <property type="project" value="InterPro"/>
</dbReference>
<feature type="region of interest" description="Disordered" evidence="1">
    <location>
        <begin position="66"/>
        <end position="88"/>
    </location>
</feature>
<evidence type="ECO:0000313" key="3">
    <source>
        <dbReference type="Proteomes" id="UP000035680"/>
    </source>
</evidence>
<reference evidence="3" key="1">
    <citation type="submission" date="2014-07" db="EMBL/GenBank/DDBJ databases">
        <authorList>
            <person name="Martin A.A"/>
            <person name="De Silva N."/>
        </authorList>
    </citation>
    <scope>NUCLEOTIDE SEQUENCE</scope>
</reference>
<organism evidence="3 4">
    <name type="scientific">Strongyloides venezuelensis</name>
    <name type="common">Threadworm</name>
    <dbReference type="NCBI Taxonomy" id="75913"/>
    <lineage>
        <taxon>Eukaryota</taxon>
        <taxon>Metazoa</taxon>
        <taxon>Ecdysozoa</taxon>
        <taxon>Nematoda</taxon>
        <taxon>Chromadorea</taxon>
        <taxon>Rhabditida</taxon>
        <taxon>Tylenchina</taxon>
        <taxon>Panagrolaimomorpha</taxon>
        <taxon>Strongyloidoidea</taxon>
        <taxon>Strongyloididae</taxon>
        <taxon>Strongyloides</taxon>
    </lineage>
</organism>
<name>A0A0K0FET9_STRVS</name>
<dbReference type="Gene3D" id="3.30.420.10">
    <property type="entry name" value="Ribonuclease H-like superfamily/Ribonuclease H"/>
    <property type="match status" value="1"/>
</dbReference>
<keyword evidence="3" id="KW-1185">Reference proteome</keyword>
<dbReference type="STRING" id="75913.A0A0K0FET9"/>
<accession>A0A0K0FET9</accession>